<dbReference type="Proteomes" id="UP000095286">
    <property type="component" value="Unplaced"/>
</dbReference>
<accession>A0AC35UHK3</accession>
<proteinExistence type="predicted"/>
<evidence type="ECO:0000313" key="2">
    <source>
        <dbReference type="WBParaSite" id="RSKR_0001141900.1"/>
    </source>
</evidence>
<dbReference type="WBParaSite" id="RSKR_0001141900.1">
    <property type="protein sequence ID" value="RSKR_0001141900.1"/>
    <property type="gene ID" value="RSKR_0001141900"/>
</dbReference>
<protein>
    <submittedName>
        <fullName evidence="2">WD_REPEATS_REGION domain-containing protein</fullName>
    </submittedName>
</protein>
<reference evidence="2" key="1">
    <citation type="submission" date="2016-11" db="UniProtKB">
        <authorList>
            <consortium name="WormBaseParasite"/>
        </authorList>
    </citation>
    <scope>IDENTIFICATION</scope>
    <source>
        <strain evidence="2">KR3021</strain>
    </source>
</reference>
<sequence length="269" mass="30146">MSKHSSTVYDMLMFYKNGQKHMISSGGKGEINLWSWNKNKPDILKHLKLYKFDEDLRVISIAICPNYSGDESTVRPILCVLSDGSIYSLTIKDSHFSVMDKFVEDVKWMFTKIVGIGCNKFASITTHGYLYIFEVSDCGVIFHAQTIHIESCGLSALAFSQDNCIIVGSESGRIHIVSDYVKVAEARYHTSTCTGICAKRCEKGEINIFSVSLDCRISHYSFNGKRKELIFQKGKVLSISDPACVTESYGKILISGAGIEQLDRKIFEI</sequence>
<organism evidence="1 2">
    <name type="scientific">Rhabditophanes sp. KR3021</name>
    <dbReference type="NCBI Taxonomy" id="114890"/>
    <lineage>
        <taxon>Eukaryota</taxon>
        <taxon>Metazoa</taxon>
        <taxon>Ecdysozoa</taxon>
        <taxon>Nematoda</taxon>
        <taxon>Chromadorea</taxon>
        <taxon>Rhabditida</taxon>
        <taxon>Tylenchina</taxon>
        <taxon>Panagrolaimomorpha</taxon>
        <taxon>Strongyloidoidea</taxon>
        <taxon>Alloionematidae</taxon>
        <taxon>Rhabditophanes</taxon>
    </lineage>
</organism>
<name>A0AC35UHK3_9BILA</name>
<evidence type="ECO:0000313" key="1">
    <source>
        <dbReference type="Proteomes" id="UP000095286"/>
    </source>
</evidence>